<dbReference type="Proteomes" id="UP000000600">
    <property type="component" value="Unassembled WGS sequence"/>
</dbReference>
<dbReference type="FunFam" id="1.10.238.10:FF:000001">
    <property type="entry name" value="Calmodulin 1"/>
    <property type="match status" value="1"/>
</dbReference>
<evidence type="ECO:0000313" key="8">
    <source>
        <dbReference type="Proteomes" id="UP000000600"/>
    </source>
</evidence>
<proteinExistence type="predicted"/>
<evidence type="ECO:0000256" key="3">
    <source>
        <dbReference type="ARBA" id="ARBA00022737"/>
    </source>
</evidence>
<dbReference type="RefSeq" id="XP_001441364.1">
    <property type="nucleotide sequence ID" value="XM_001441327.2"/>
</dbReference>
<keyword evidence="5" id="KW-0007">Acetylation</keyword>
<protein>
    <recommendedName>
        <fullName evidence="1">Calmodulin</fullName>
    </recommendedName>
</protein>
<accession>A0CT50</accession>
<dbReference type="OrthoDB" id="295392at2759"/>
<dbReference type="InParanoid" id="A0CT50"/>
<dbReference type="InterPro" id="IPR018247">
    <property type="entry name" value="EF_Hand_1_Ca_BS"/>
</dbReference>
<dbReference type="AlphaFoldDB" id="A0CT50"/>
<organism evidence="7 8">
    <name type="scientific">Paramecium tetraurelia</name>
    <dbReference type="NCBI Taxonomy" id="5888"/>
    <lineage>
        <taxon>Eukaryota</taxon>
        <taxon>Sar</taxon>
        <taxon>Alveolata</taxon>
        <taxon>Ciliophora</taxon>
        <taxon>Intramacronucleata</taxon>
        <taxon>Oligohymenophorea</taxon>
        <taxon>Peniculida</taxon>
        <taxon>Parameciidae</taxon>
        <taxon>Paramecium</taxon>
    </lineage>
</organism>
<dbReference type="InterPro" id="IPR050230">
    <property type="entry name" value="CALM/Myosin/TropC-like"/>
</dbReference>
<feature type="domain" description="EF-hand" evidence="6">
    <location>
        <begin position="175"/>
        <end position="210"/>
    </location>
</feature>
<feature type="domain" description="EF-hand" evidence="6">
    <location>
        <begin position="65"/>
        <end position="100"/>
    </location>
</feature>
<dbReference type="KEGG" id="ptm:GSPATT00010200001"/>
<sequence length="212" mass="24573">MKIKVDYIKNQQFQIIYKFFPLIGSILCLKKSIPKKGSFPPPPPQKGPKPFNAEDFAKPPHLTKEEVLEVKQAFDIFDNDGSGSIDPQELREAFEASGIKTYHNKFIYQVLGELDTDNSGGIDFEEFLHLATAKVSDKDTREQIQKVFNLYDWNKEGRITWDELKRVAQDLGEEMTDEEIQHMFKKADLDDDGFVTFDDFYNLMTQKEYGKQ</sequence>
<dbReference type="GO" id="GO:0005509">
    <property type="term" value="F:calcium ion binding"/>
    <property type="evidence" value="ECO:0007669"/>
    <property type="project" value="InterPro"/>
</dbReference>
<dbReference type="PANTHER" id="PTHR23048:SF0">
    <property type="entry name" value="CALMODULIN LIKE 3"/>
    <property type="match status" value="1"/>
</dbReference>
<feature type="domain" description="EF-hand" evidence="6">
    <location>
        <begin position="139"/>
        <end position="174"/>
    </location>
</feature>
<keyword evidence="4" id="KW-0106">Calcium</keyword>
<keyword evidence="3" id="KW-0677">Repeat</keyword>
<dbReference type="PROSITE" id="PS00018">
    <property type="entry name" value="EF_HAND_1"/>
    <property type="match status" value="2"/>
</dbReference>
<reference evidence="7 8" key="1">
    <citation type="journal article" date="2006" name="Nature">
        <title>Global trends of whole-genome duplications revealed by the ciliate Paramecium tetraurelia.</title>
        <authorList>
            <consortium name="Genoscope"/>
            <person name="Aury J.-M."/>
            <person name="Jaillon O."/>
            <person name="Duret L."/>
            <person name="Noel B."/>
            <person name="Jubin C."/>
            <person name="Porcel B.M."/>
            <person name="Segurens B."/>
            <person name="Daubin V."/>
            <person name="Anthouard V."/>
            <person name="Aiach N."/>
            <person name="Arnaiz O."/>
            <person name="Billaut A."/>
            <person name="Beisson J."/>
            <person name="Blanc I."/>
            <person name="Bouhouche K."/>
            <person name="Camara F."/>
            <person name="Duharcourt S."/>
            <person name="Guigo R."/>
            <person name="Gogendeau D."/>
            <person name="Katinka M."/>
            <person name="Keller A.-M."/>
            <person name="Kissmehl R."/>
            <person name="Klotz C."/>
            <person name="Koll F."/>
            <person name="Le Moue A."/>
            <person name="Lepere C."/>
            <person name="Malinsky S."/>
            <person name="Nowacki M."/>
            <person name="Nowak J.K."/>
            <person name="Plattner H."/>
            <person name="Poulain J."/>
            <person name="Ruiz F."/>
            <person name="Serrano V."/>
            <person name="Zagulski M."/>
            <person name="Dessen P."/>
            <person name="Betermier M."/>
            <person name="Weissenbach J."/>
            <person name="Scarpelli C."/>
            <person name="Schachter V."/>
            <person name="Sperling L."/>
            <person name="Meyer E."/>
            <person name="Cohen J."/>
            <person name="Wincker P."/>
        </authorList>
    </citation>
    <scope>NUCLEOTIDE SEQUENCE [LARGE SCALE GENOMIC DNA]</scope>
    <source>
        <strain evidence="7 8">Stock d4-2</strain>
    </source>
</reference>
<dbReference type="Pfam" id="PF13499">
    <property type="entry name" value="EF-hand_7"/>
    <property type="match status" value="2"/>
</dbReference>
<dbReference type="eggNOG" id="KOG0028">
    <property type="taxonomic scope" value="Eukaryota"/>
</dbReference>
<evidence type="ECO:0000256" key="5">
    <source>
        <dbReference type="ARBA" id="ARBA00022990"/>
    </source>
</evidence>
<keyword evidence="8" id="KW-1185">Reference proteome</keyword>
<keyword evidence="2" id="KW-0479">Metal-binding</keyword>
<dbReference type="GeneID" id="5027149"/>
<dbReference type="SUPFAM" id="SSF47473">
    <property type="entry name" value="EF-hand"/>
    <property type="match status" value="1"/>
</dbReference>
<dbReference type="Gene3D" id="1.10.238.10">
    <property type="entry name" value="EF-hand"/>
    <property type="match status" value="1"/>
</dbReference>
<gene>
    <name evidence="7" type="ORF">GSPATT00010200001</name>
</gene>
<evidence type="ECO:0000256" key="2">
    <source>
        <dbReference type="ARBA" id="ARBA00022723"/>
    </source>
</evidence>
<dbReference type="InterPro" id="IPR002048">
    <property type="entry name" value="EF_hand_dom"/>
</dbReference>
<dbReference type="InterPro" id="IPR011992">
    <property type="entry name" value="EF-hand-dom_pair"/>
</dbReference>
<evidence type="ECO:0000313" key="7">
    <source>
        <dbReference type="EMBL" id="CAK73967.1"/>
    </source>
</evidence>
<dbReference type="STRING" id="5888.A0CT50"/>
<dbReference type="PANTHER" id="PTHR23048">
    <property type="entry name" value="MYOSIN LIGHT CHAIN 1, 3"/>
    <property type="match status" value="1"/>
</dbReference>
<evidence type="ECO:0000256" key="1">
    <source>
        <dbReference type="ARBA" id="ARBA00020786"/>
    </source>
</evidence>
<dbReference type="EMBL" id="CT868174">
    <property type="protein sequence ID" value="CAK73967.1"/>
    <property type="molecule type" value="Genomic_DNA"/>
</dbReference>
<dbReference type="OMA" id="ANTDWAH"/>
<dbReference type="SMART" id="SM00054">
    <property type="entry name" value="EFh"/>
    <property type="match status" value="4"/>
</dbReference>
<name>A0CT50_PARTE</name>
<feature type="domain" description="EF-hand" evidence="6">
    <location>
        <begin position="102"/>
        <end position="137"/>
    </location>
</feature>
<dbReference type="PROSITE" id="PS50222">
    <property type="entry name" value="EF_HAND_2"/>
    <property type="match status" value="4"/>
</dbReference>
<evidence type="ECO:0000259" key="6">
    <source>
        <dbReference type="PROSITE" id="PS50222"/>
    </source>
</evidence>
<evidence type="ECO:0000256" key="4">
    <source>
        <dbReference type="ARBA" id="ARBA00022837"/>
    </source>
</evidence>
<dbReference type="HOGENOM" id="CLU_061288_18_2_1"/>